<comment type="caution">
    <text evidence="5">The sequence shown here is derived from an EMBL/GenBank/DDBJ whole genome shotgun (WGS) entry which is preliminary data.</text>
</comment>
<gene>
    <name evidence="5" type="ORF">CK820_G0037661</name>
</gene>
<dbReference type="InterPro" id="IPR018000">
    <property type="entry name" value="Neurotransmitter_ion_chnl_CS"/>
</dbReference>
<dbReference type="InterPro" id="IPR036734">
    <property type="entry name" value="Neur_chan_lig-bd_sf"/>
</dbReference>
<dbReference type="Proteomes" id="UP000236370">
    <property type="component" value="Unassembled WGS sequence"/>
</dbReference>
<proteinExistence type="predicted"/>
<dbReference type="Gene3D" id="2.70.170.10">
    <property type="entry name" value="Neurotransmitter-gated ion-channel ligand-binding domain"/>
    <property type="match status" value="1"/>
</dbReference>
<dbReference type="GO" id="GO:0005230">
    <property type="term" value="F:extracellular ligand-gated monoatomic ion channel activity"/>
    <property type="evidence" value="ECO:0007669"/>
    <property type="project" value="InterPro"/>
</dbReference>
<evidence type="ECO:0000313" key="5">
    <source>
        <dbReference type="EMBL" id="PNI35917.1"/>
    </source>
</evidence>
<evidence type="ECO:0000256" key="2">
    <source>
        <dbReference type="ARBA" id="ARBA00022692"/>
    </source>
</evidence>
<dbReference type="AlphaFoldDB" id="A0A2J8KLN2"/>
<dbReference type="InterPro" id="IPR006202">
    <property type="entry name" value="Neur_chan_lig-bd"/>
</dbReference>
<reference evidence="5 6" key="1">
    <citation type="submission" date="2017-12" db="EMBL/GenBank/DDBJ databases">
        <title>High-resolution comparative analysis of great ape genomes.</title>
        <authorList>
            <person name="Pollen A."/>
            <person name="Hastie A."/>
            <person name="Hormozdiari F."/>
            <person name="Dougherty M."/>
            <person name="Liu R."/>
            <person name="Chaisson M."/>
            <person name="Hoppe E."/>
            <person name="Hill C."/>
            <person name="Pang A."/>
            <person name="Hillier L."/>
            <person name="Baker C."/>
            <person name="Armstrong J."/>
            <person name="Shendure J."/>
            <person name="Paten B."/>
            <person name="Wilson R."/>
            <person name="Chao H."/>
            <person name="Schneider V."/>
            <person name="Ventura M."/>
            <person name="Kronenberg Z."/>
            <person name="Murali S."/>
            <person name="Gordon D."/>
            <person name="Cantsilieris S."/>
            <person name="Munson K."/>
            <person name="Nelson B."/>
            <person name="Raja A."/>
            <person name="Underwood J."/>
            <person name="Diekhans M."/>
            <person name="Fiddes I."/>
            <person name="Haussler D."/>
            <person name="Eichler E."/>
        </authorList>
    </citation>
    <scope>NUCLEOTIDE SEQUENCE [LARGE SCALE GENOMIC DNA]</scope>
    <source>
        <strain evidence="5">Yerkes chimp pedigree #C0471</strain>
    </source>
</reference>
<feature type="domain" description="Neurotransmitter-gated ion-channel ligand-binding" evidence="4">
    <location>
        <begin position="2"/>
        <end position="34"/>
    </location>
</feature>
<organism evidence="5 6">
    <name type="scientific">Pan troglodytes</name>
    <name type="common">Chimpanzee</name>
    <dbReference type="NCBI Taxonomy" id="9598"/>
    <lineage>
        <taxon>Eukaryota</taxon>
        <taxon>Metazoa</taxon>
        <taxon>Chordata</taxon>
        <taxon>Craniata</taxon>
        <taxon>Vertebrata</taxon>
        <taxon>Euteleostomi</taxon>
        <taxon>Mammalia</taxon>
        <taxon>Eutheria</taxon>
        <taxon>Euarchontoglires</taxon>
        <taxon>Primates</taxon>
        <taxon>Haplorrhini</taxon>
        <taxon>Catarrhini</taxon>
        <taxon>Hominidae</taxon>
        <taxon>Pan</taxon>
    </lineage>
</organism>
<name>A0A2J8KLN2_PANTR</name>
<evidence type="ECO:0000259" key="4">
    <source>
        <dbReference type="Pfam" id="PF02931"/>
    </source>
</evidence>
<dbReference type="EMBL" id="NBAG03000353">
    <property type="protein sequence ID" value="PNI35917.1"/>
    <property type="molecule type" value="Genomic_DNA"/>
</dbReference>
<accession>A0A2J8KLN2</accession>
<dbReference type="SUPFAM" id="SSF63712">
    <property type="entry name" value="Nicotinic receptor ligand binding domain-like"/>
    <property type="match status" value="1"/>
</dbReference>
<dbReference type="GO" id="GO:0016020">
    <property type="term" value="C:membrane"/>
    <property type="evidence" value="ECO:0007669"/>
    <property type="project" value="UniProtKB-SubCell"/>
</dbReference>
<evidence type="ECO:0000256" key="1">
    <source>
        <dbReference type="ARBA" id="ARBA00004370"/>
    </source>
</evidence>
<dbReference type="Pfam" id="PF02931">
    <property type="entry name" value="Neur_chan_LBD"/>
    <property type="match status" value="1"/>
</dbReference>
<keyword evidence="3" id="KW-0472">Membrane</keyword>
<dbReference type="PROSITE" id="PS00236">
    <property type="entry name" value="NEUROTR_ION_CHANNEL"/>
    <property type="match status" value="1"/>
</dbReference>
<keyword evidence="2" id="KW-0812">Transmembrane</keyword>
<evidence type="ECO:0000256" key="3">
    <source>
        <dbReference type="ARBA" id="ARBA00023136"/>
    </source>
</evidence>
<feature type="non-terminal residue" evidence="5">
    <location>
        <position position="1"/>
    </location>
</feature>
<comment type="subcellular location">
    <subcellularLocation>
        <location evidence="1">Membrane</location>
    </subcellularLocation>
</comment>
<protein>
    <submittedName>
        <fullName evidence="5">GABRG3 isoform 7</fullName>
    </submittedName>
</protein>
<sequence>AECQLQLHNFPMDEHSCPLIFSSSTILAFRLSLHAYR</sequence>
<evidence type="ECO:0000313" key="6">
    <source>
        <dbReference type="Proteomes" id="UP000236370"/>
    </source>
</evidence>